<dbReference type="SUPFAM" id="SSF56801">
    <property type="entry name" value="Acetyl-CoA synthetase-like"/>
    <property type="match status" value="1"/>
</dbReference>
<dbReference type="InterPro" id="IPR050237">
    <property type="entry name" value="ATP-dep_AMP-bd_enzyme"/>
</dbReference>
<dbReference type="STRING" id="545619.SAMN04489860_0534"/>
<dbReference type="CDD" id="cd05936">
    <property type="entry name" value="FC-FACS_FadD_like"/>
    <property type="match status" value="1"/>
</dbReference>
<dbReference type="Pfam" id="PF00501">
    <property type="entry name" value="AMP-binding"/>
    <property type="match status" value="1"/>
</dbReference>
<proteinExistence type="predicted"/>
<dbReference type="OrthoDB" id="9803968at2"/>
<evidence type="ECO:0000259" key="2">
    <source>
        <dbReference type="Pfam" id="PF13193"/>
    </source>
</evidence>
<dbReference type="Gene3D" id="3.30.300.30">
    <property type="match status" value="1"/>
</dbReference>
<dbReference type="InterPro" id="IPR020845">
    <property type="entry name" value="AMP-binding_CS"/>
</dbReference>
<dbReference type="InterPro" id="IPR042099">
    <property type="entry name" value="ANL_N_sf"/>
</dbReference>
<feature type="domain" description="AMP-binding enzyme C-terminal" evidence="2">
    <location>
        <begin position="431"/>
        <end position="507"/>
    </location>
</feature>
<gene>
    <name evidence="3" type="ORF">SAMN04489860_0534</name>
</gene>
<dbReference type="eggNOG" id="COG0318">
    <property type="taxonomic scope" value="Bacteria"/>
</dbReference>
<reference evidence="3 4" key="1">
    <citation type="submission" date="2016-10" db="EMBL/GenBank/DDBJ databases">
        <authorList>
            <person name="de Groot N.N."/>
        </authorList>
    </citation>
    <scope>NUCLEOTIDE SEQUENCE [LARGE SCALE GENOMIC DNA]</scope>
    <source>
        <strain evidence="3 4">DSM 22126</strain>
    </source>
</reference>
<dbReference type="InterPro" id="IPR045851">
    <property type="entry name" value="AMP-bd_C_sf"/>
</dbReference>
<evidence type="ECO:0000313" key="4">
    <source>
        <dbReference type="Proteomes" id="UP000185663"/>
    </source>
</evidence>
<dbReference type="Proteomes" id="UP000185663">
    <property type="component" value="Chromosome I"/>
</dbReference>
<dbReference type="Gene3D" id="3.40.50.12780">
    <property type="entry name" value="N-terminal domain of ligase-like"/>
    <property type="match status" value="1"/>
</dbReference>
<dbReference type="PANTHER" id="PTHR43767">
    <property type="entry name" value="LONG-CHAIN-FATTY-ACID--COA LIGASE"/>
    <property type="match status" value="1"/>
</dbReference>
<accession>A0A1H1NHE1</accession>
<dbReference type="RefSeq" id="WP_083371482.1">
    <property type="nucleotide sequence ID" value="NZ_LT629776.1"/>
</dbReference>
<dbReference type="InterPro" id="IPR000873">
    <property type="entry name" value="AMP-dep_synth/lig_dom"/>
</dbReference>
<dbReference type="PANTHER" id="PTHR43767:SF12">
    <property type="entry name" value="AMP-DEPENDENT SYNTHETASE AND LIGASE"/>
    <property type="match status" value="1"/>
</dbReference>
<sequence length="523" mass="55634">MSNPTNATVSVAAILAESATRHSDQTALIMGDQRITYADLWDQTRSYAGALRARGVGPGSKVAVLLPNVPDFARCYYAVLALGATVVPVHALLKGGEIRYVLEDSGATLLLAGAPLLEEAGKGAQAAQVPVLSLLVPDEMVDQVPVPRLEDEASSATPIDTYVPQAPDDVATILYTSGTTGEPKGAMGCHLALVEQVNTLLFDAIPMKSSDVILGCLPFFHTFGQTCALNAAFRAGASVVLLPRFDADNALSLMNAHGVTILMGVPTMHIAITQAAAKNPERPPLRFGVSGGAALPIAVLEKFSETFGADIHEGYGLTETSPVATFNHFGQPIRPGTVGQPIWGVDVEVADPLVRDSIELLPHGELGELVIRGHNLFSGYLNRPDATAEAVVDGWFRSGDLGTKEADGFITIVDRTKDMIIRGGYNVYPREVEEVLMRHPAVNMAAVFGLEHETHGQEVAAAVVLADGADPVTGEEIVAWTKEQIAGYKYPRTVQVLDTLPLGPSGKILKRELVRRLEESGTR</sequence>
<dbReference type="AlphaFoldDB" id="A0A1H1NHE1"/>
<evidence type="ECO:0000259" key="1">
    <source>
        <dbReference type="Pfam" id="PF00501"/>
    </source>
</evidence>
<dbReference type="PROSITE" id="PS00455">
    <property type="entry name" value="AMP_BINDING"/>
    <property type="match status" value="1"/>
</dbReference>
<protein>
    <submittedName>
        <fullName evidence="3">Long-chain acyl-CoA synthetase</fullName>
    </submittedName>
</protein>
<name>A0A1H1NHE1_9CELL</name>
<evidence type="ECO:0000313" key="3">
    <source>
        <dbReference type="EMBL" id="SDR98347.1"/>
    </source>
</evidence>
<dbReference type="EMBL" id="LT629776">
    <property type="protein sequence ID" value="SDR98347.1"/>
    <property type="molecule type" value="Genomic_DNA"/>
</dbReference>
<organism evidence="3 4">
    <name type="scientific">Paraoerskovia marina</name>
    <dbReference type="NCBI Taxonomy" id="545619"/>
    <lineage>
        <taxon>Bacteria</taxon>
        <taxon>Bacillati</taxon>
        <taxon>Actinomycetota</taxon>
        <taxon>Actinomycetes</taxon>
        <taxon>Micrococcales</taxon>
        <taxon>Cellulomonadaceae</taxon>
        <taxon>Paraoerskovia</taxon>
    </lineage>
</organism>
<dbReference type="InterPro" id="IPR025110">
    <property type="entry name" value="AMP-bd_C"/>
</dbReference>
<keyword evidence="4" id="KW-1185">Reference proteome</keyword>
<dbReference type="GO" id="GO:0016877">
    <property type="term" value="F:ligase activity, forming carbon-sulfur bonds"/>
    <property type="evidence" value="ECO:0007669"/>
    <property type="project" value="UniProtKB-ARBA"/>
</dbReference>
<feature type="domain" description="AMP-dependent synthetase/ligase" evidence="1">
    <location>
        <begin position="16"/>
        <end position="381"/>
    </location>
</feature>
<dbReference type="Pfam" id="PF13193">
    <property type="entry name" value="AMP-binding_C"/>
    <property type="match status" value="1"/>
</dbReference>